<organism evidence="2">
    <name type="scientific">Pundamilia nyererei</name>
    <dbReference type="NCBI Taxonomy" id="303518"/>
    <lineage>
        <taxon>Eukaryota</taxon>
        <taxon>Metazoa</taxon>
        <taxon>Chordata</taxon>
        <taxon>Craniata</taxon>
        <taxon>Vertebrata</taxon>
        <taxon>Euteleostomi</taxon>
        <taxon>Actinopterygii</taxon>
        <taxon>Neopterygii</taxon>
        <taxon>Teleostei</taxon>
        <taxon>Neoteleostei</taxon>
        <taxon>Acanthomorphata</taxon>
        <taxon>Ovalentaria</taxon>
        <taxon>Cichlomorphae</taxon>
        <taxon>Cichliformes</taxon>
        <taxon>Cichlidae</taxon>
        <taxon>African cichlids</taxon>
        <taxon>Pseudocrenilabrinae</taxon>
        <taxon>Haplochromini</taxon>
        <taxon>Pundamilia</taxon>
    </lineage>
</organism>
<evidence type="ECO:0000313" key="2">
    <source>
        <dbReference type="Ensembl" id="ENSPNYP00000015066.1"/>
    </source>
</evidence>
<dbReference type="Gene3D" id="1.10.196.10">
    <property type="match status" value="1"/>
</dbReference>
<feature type="domain" description="RGS" evidence="1">
    <location>
        <begin position="99"/>
        <end position="202"/>
    </location>
</feature>
<dbReference type="PROSITE" id="PS50132">
    <property type="entry name" value="RGS"/>
    <property type="match status" value="1"/>
</dbReference>
<proteinExistence type="predicted"/>
<dbReference type="InterPro" id="IPR016137">
    <property type="entry name" value="RGS"/>
</dbReference>
<dbReference type="GeneTree" id="ENSGT00940000154416"/>
<dbReference type="GO" id="GO:0005886">
    <property type="term" value="C:plasma membrane"/>
    <property type="evidence" value="ECO:0007669"/>
    <property type="project" value="TreeGrafter"/>
</dbReference>
<dbReference type="InterPro" id="IPR024066">
    <property type="entry name" value="RGS_subdom1/3"/>
</dbReference>
<dbReference type="InterPro" id="IPR044926">
    <property type="entry name" value="RGS_subdomain_2"/>
</dbReference>
<evidence type="ECO:0000259" key="1">
    <source>
        <dbReference type="PROSITE" id="PS50132"/>
    </source>
</evidence>
<dbReference type="GO" id="GO:0005634">
    <property type="term" value="C:nucleus"/>
    <property type="evidence" value="ECO:0007669"/>
    <property type="project" value="TreeGrafter"/>
</dbReference>
<dbReference type="PRINTS" id="PR01301">
    <property type="entry name" value="RGSPROTEIN"/>
</dbReference>
<accession>A0A3B4G0I2</accession>
<dbReference type="Ensembl" id="ENSPNYT00000015449.1">
    <property type="protein sequence ID" value="ENSPNYP00000015066.1"/>
    <property type="gene ID" value="ENSPNYG00000011416.1"/>
</dbReference>
<dbReference type="Pfam" id="PF00615">
    <property type="entry name" value="RGS"/>
    <property type="match status" value="1"/>
</dbReference>
<sequence>MKKQVDEKKNYKYTFYCADSGVCVFQVTVLIYTDLLLLTREDEAGRCNVLQSPVFLNTLKLREGNAAFTVISEHRFFSVTYSWQVSINGVLLFSNWSDGLTVFRHFLRSEFSEENLDFWLAVERFKKTRPSNKMAARAAKIYDHFISTTVNVDSAIREATNQSLRLGVSSASFQLAQEQIFNLMETDSYPRFLKSRLYTQLASHNTEQRIRPTRDEGLI</sequence>
<dbReference type="PANTHER" id="PTHR46848:SF1">
    <property type="entry name" value="REGULATOR OF G-PROTEIN SIGNALING 3"/>
    <property type="match status" value="1"/>
</dbReference>
<dbReference type="SUPFAM" id="SSF48097">
    <property type="entry name" value="Regulator of G-protein signaling, RGS"/>
    <property type="match status" value="1"/>
</dbReference>
<dbReference type="AlphaFoldDB" id="A0A3B4G0I2"/>
<dbReference type="Gene3D" id="1.10.167.10">
    <property type="entry name" value="Regulator of G-protein Signalling 4, domain 2"/>
    <property type="match status" value="1"/>
</dbReference>
<dbReference type="PANTHER" id="PTHR46848">
    <property type="entry name" value="REGULATOR OF G-PROTEIN SIGNALING 3"/>
    <property type="match status" value="1"/>
</dbReference>
<reference evidence="2" key="1">
    <citation type="submission" date="2023-09" db="UniProtKB">
        <authorList>
            <consortium name="Ensembl"/>
        </authorList>
    </citation>
    <scope>IDENTIFICATION</scope>
</reference>
<dbReference type="SMART" id="SM00315">
    <property type="entry name" value="RGS"/>
    <property type="match status" value="1"/>
</dbReference>
<dbReference type="STRING" id="303518.ENSPNYP00000015066"/>
<dbReference type="InterPro" id="IPR036305">
    <property type="entry name" value="RGS_sf"/>
</dbReference>
<protein>
    <recommendedName>
        <fullName evidence="1">RGS domain-containing protein</fullName>
    </recommendedName>
</protein>
<name>A0A3B4G0I2_9CICH</name>
<dbReference type="FunFam" id="1.10.167.10:FF:000001">
    <property type="entry name" value="Putative regulator of g-protein signaling 12"/>
    <property type="match status" value="1"/>
</dbReference>